<dbReference type="Proteomes" id="UP000054342">
    <property type="component" value="Unassembled WGS sequence"/>
</dbReference>
<feature type="compositionally biased region" description="Basic and acidic residues" evidence="1">
    <location>
        <begin position="289"/>
        <end position="304"/>
    </location>
</feature>
<feature type="compositionally biased region" description="Basic and acidic residues" evidence="1">
    <location>
        <begin position="1"/>
        <end position="24"/>
    </location>
</feature>
<feature type="compositionally biased region" description="Polar residues" evidence="1">
    <location>
        <begin position="226"/>
        <end position="242"/>
    </location>
</feature>
<dbReference type="GeneID" id="25329244"/>
<dbReference type="InterPro" id="IPR021331">
    <property type="entry name" value="Hva1_TUDOR"/>
</dbReference>
<feature type="compositionally biased region" description="Basic and acidic residues" evidence="1">
    <location>
        <begin position="164"/>
        <end position="202"/>
    </location>
</feature>
<organism evidence="3 4">
    <name type="scientific">Exophiala xenobiotica</name>
    <dbReference type="NCBI Taxonomy" id="348802"/>
    <lineage>
        <taxon>Eukaryota</taxon>
        <taxon>Fungi</taxon>
        <taxon>Dikarya</taxon>
        <taxon>Ascomycota</taxon>
        <taxon>Pezizomycotina</taxon>
        <taxon>Eurotiomycetes</taxon>
        <taxon>Chaetothyriomycetidae</taxon>
        <taxon>Chaetothyriales</taxon>
        <taxon>Herpotrichiellaceae</taxon>
        <taxon>Exophiala</taxon>
    </lineage>
</organism>
<feature type="compositionally biased region" description="Polar residues" evidence="1">
    <location>
        <begin position="307"/>
        <end position="318"/>
    </location>
</feature>
<feature type="region of interest" description="Disordered" evidence="1">
    <location>
        <begin position="1"/>
        <end position="272"/>
    </location>
</feature>
<protein>
    <recommendedName>
        <fullName evidence="2">Hypervirulence associated protein TUDOR domain-containing protein</fullName>
    </recommendedName>
</protein>
<feature type="compositionally biased region" description="Basic and acidic residues" evidence="1">
    <location>
        <begin position="42"/>
        <end position="89"/>
    </location>
</feature>
<dbReference type="HOGENOM" id="CLU_079693_0_1_1"/>
<keyword evidence="4" id="KW-1185">Reference proteome</keyword>
<reference evidence="3 4" key="1">
    <citation type="submission" date="2015-01" db="EMBL/GenBank/DDBJ databases">
        <title>The Genome Sequence of Exophiala xenobiotica CBS118157.</title>
        <authorList>
            <consortium name="The Broad Institute Genomics Platform"/>
            <person name="Cuomo C."/>
            <person name="de Hoog S."/>
            <person name="Gorbushina A."/>
            <person name="Stielow B."/>
            <person name="Teixiera M."/>
            <person name="Abouelleil A."/>
            <person name="Chapman S.B."/>
            <person name="Priest M."/>
            <person name="Young S.K."/>
            <person name="Wortman J."/>
            <person name="Nusbaum C."/>
            <person name="Birren B."/>
        </authorList>
    </citation>
    <scope>NUCLEOTIDE SEQUENCE [LARGE SCALE GENOMIC DNA]</scope>
    <source>
        <strain evidence="3 4">CBS 118157</strain>
    </source>
</reference>
<feature type="compositionally biased region" description="Basic and acidic residues" evidence="1">
    <location>
        <begin position="136"/>
        <end position="155"/>
    </location>
</feature>
<accession>A0A0D2EI34</accession>
<gene>
    <name evidence="3" type="ORF">PV05_07336</name>
</gene>
<evidence type="ECO:0000313" key="4">
    <source>
        <dbReference type="Proteomes" id="UP000054342"/>
    </source>
</evidence>
<dbReference type="STRING" id="348802.A0A0D2EI34"/>
<evidence type="ECO:0000313" key="3">
    <source>
        <dbReference type="EMBL" id="KIW55018.1"/>
    </source>
</evidence>
<name>A0A0D2EI34_9EURO</name>
<feature type="compositionally biased region" description="Basic and acidic residues" evidence="1">
    <location>
        <begin position="96"/>
        <end position="118"/>
    </location>
</feature>
<dbReference type="EMBL" id="KN847320">
    <property type="protein sequence ID" value="KIW55018.1"/>
    <property type="molecule type" value="Genomic_DNA"/>
</dbReference>
<evidence type="ECO:0000259" key="2">
    <source>
        <dbReference type="Pfam" id="PF11160"/>
    </source>
</evidence>
<dbReference type="Pfam" id="PF11160">
    <property type="entry name" value="Hva1_TUDOR"/>
    <property type="match status" value="1"/>
</dbReference>
<dbReference type="OrthoDB" id="3360421at2759"/>
<sequence length="325" mass="36945">MPSKDKYTDPKLREEVQEDLKQSDKGGAPGQWSARKAQMMAKEYKERGGDYTTPKEDQDESQKHLSKWGEEQWQTKEGSAHAKQDDGTRKRYLPKKAWEEMNEKEKEETEQKKQEGGKKGHQFVQNTSRAKAARKNANEAEDAKYEKETEQEKPRSGRQTRSSTKKDQAKDESTEQPEKKDNKQEQPAKANGQKDDNKEQQPGHKRSRSKNDKHDEEQEWNKRQKANSGSETGNGKTNGTVSSKHDKDEAPAAQGSNARVPKKGQTAHWKSTTGWVEGKVVEVLKARKDVEGKQVKATKDDPRIVLKSNSSGKTSVHKPNNVYFD</sequence>
<evidence type="ECO:0000256" key="1">
    <source>
        <dbReference type="SAM" id="MobiDB-lite"/>
    </source>
</evidence>
<feature type="domain" description="Hypervirulence associated protein TUDOR" evidence="2">
    <location>
        <begin position="264"/>
        <end position="322"/>
    </location>
</feature>
<dbReference type="AlphaFoldDB" id="A0A0D2EI34"/>
<feature type="compositionally biased region" description="Basic and acidic residues" evidence="1">
    <location>
        <begin position="209"/>
        <end position="222"/>
    </location>
</feature>
<proteinExistence type="predicted"/>
<feature type="region of interest" description="Disordered" evidence="1">
    <location>
        <begin position="289"/>
        <end position="325"/>
    </location>
</feature>
<dbReference type="RefSeq" id="XP_013315602.1">
    <property type="nucleotide sequence ID" value="XM_013460148.1"/>
</dbReference>